<gene>
    <name evidence="6" type="ORF">HCU01_39220</name>
    <name evidence="7" type="ORF">SAMN05660971_04287</name>
</gene>
<dbReference type="Proteomes" id="UP000184123">
    <property type="component" value="Unassembled WGS sequence"/>
</dbReference>
<dbReference type="SMART" id="SM00267">
    <property type="entry name" value="GGDEF"/>
    <property type="match status" value="1"/>
</dbReference>
<feature type="domain" description="GGDEF" evidence="5">
    <location>
        <begin position="263"/>
        <end position="392"/>
    </location>
</feature>
<dbReference type="SUPFAM" id="SSF55073">
    <property type="entry name" value="Nucleotide cyclase"/>
    <property type="match status" value="1"/>
</dbReference>
<evidence type="ECO:0000313" key="7">
    <source>
        <dbReference type="EMBL" id="SHM92929.1"/>
    </source>
</evidence>
<dbReference type="Gene3D" id="3.20.20.450">
    <property type="entry name" value="EAL domain"/>
    <property type="match status" value="1"/>
</dbReference>
<dbReference type="AlphaFoldDB" id="A0A1M7MPJ0"/>
<dbReference type="PROSITE" id="PS50885">
    <property type="entry name" value="HAMP"/>
    <property type="match status" value="1"/>
</dbReference>
<proteinExistence type="predicted"/>
<dbReference type="InterPro" id="IPR042461">
    <property type="entry name" value="LapD_MoxY_peri_C"/>
</dbReference>
<dbReference type="STRING" id="44933.SAMN05660971_04287"/>
<dbReference type="SMART" id="SM00052">
    <property type="entry name" value="EAL"/>
    <property type="match status" value="1"/>
</dbReference>
<dbReference type="Pfam" id="PF00990">
    <property type="entry name" value="GGDEF"/>
    <property type="match status" value="1"/>
</dbReference>
<dbReference type="PROSITE" id="PS50887">
    <property type="entry name" value="GGDEF"/>
    <property type="match status" value="1"/>
</dbReference>
<feature type="transmembrane region" description="Helical" evidence="2">
    <location>
        <begin position="150"/>
        <end position="169"/>
    </location>
</feature>
<dbReference type="InterPro" id="IPR029787">
    <property type="entry name" value="Nucleotide_cyclase"/>
</dbReference>
<dbReference type="PANTHER" id="PTHR33121:SF23">
    <property type="entry name" value="CYCLIC DI-GMP PHOSPHODIESTERASE PDEB"/>
    <property type="match status" value="1"/>
</dbReference>
<organism evidence="7 8">
    <name type="scientific">Halomonas cupida</name>
    <dbReference type="NCBI Taxonomy" id="44933"/>
    <lineage>
        <taxon>Bacteria</taxon>
        <taxon>Pseudomonadati</taxon>
        <taxon>Pseudomonadota</taxon>
        <taxon>Gammaproteobacteria</taxon>
        <taxon>Oceanospirillales</taxon>
        <taxon>Halomonadaceae</taxon>
        <taxon>Halomonas</taxon>
    </lineage>
</organism>
<dbReference type="RefSeq" id="WP_073437258.1">
    <property type="nucleotide sequence ID" value="NZ_BJXU01000180.1"/>
</dbReference>
<dbReference type="Pfam" id="PF00563">
    <property type="entry name" value="EAL"/>
    <property type="match status" value="1"/>
</dbReference>
<dbReference type="Gene3D" id="6.20.270.20">
    <property type="entry name" value="LapD/MoxY periplasmic domain"/>
    <property type="match status" value="1"/>
</dbReference>
<evidence type="ECO:0000313" key="6">
    <source>
        <dbReference type="EMBL" id="GEN25973.1"/>
    </source>
</evidence>
<dbReference type="Gene3D" id="6.10.340.10">
    <property type="match status" value="1"/>
</dbReference>
<reference evidence="7 8" key="1">
    <citation type="submission" date="2016-11" db="EMBL/GenBank/DDBJ databases">
        <authorList>
            <person name="Jaros S."/>
            <person name="Januszkiewicz K."/>
            <person name="Wedrychowicz H."/>
        </authorList>
    </citation>
    <scope>NUCLEOTIDE SEQUENCE [LARGE SCALE GENOMIC DNA]</scope>
    <source>
        <strain evidence="7 8">DSM 4740</strain>
    </source>
</reference>
<dbReference type="PROSITE" id="PS50883">
    <property type="entry name" value="EAL"/>
    <property type="match status" value="1"/>
</dbReference>
<keyword evidence="2" id="KW-0472">Membrane</keyword>
<evidence type="ECO:0000313" key="8">
    <source>
        <dbReference type="Proteomes" id="UP000184123"/>
    </source>
</evidence>
<sequence>MSLIKQLWLAIITVLLLAFGGSLLVAMTSSRAYLEQEIRIKNADNAYALALAMTQLPKDEVTLELLVSAQFDTGHYQEIKLTEFSGDVVIRRNASETAPLVPRWFSSLVAFDVPPGEAVVQDGWRQYGTVTLRSQHDYAYLSLWQGTLRLAGWFTAAGLISLFIAYAIVRRIRVPLRIVVRQANDISQRRFTISPLPRTRELREVSDAMNQLSASVRQMLERESEQIDRLRRQLLHDSVTGAMTRDAFLDRLSFQLAQEDGTSYGSMALVRVTDLASINERHGYPYTNLLLQDLSQRLQAIADAHGSAYVGRLNGSDFSLLLCGDVDQDWALERLDDNLRTLTAQHAPLLHLPAAFTHYEFGDQRADLLSNLDGALSLAESGDGHGIEICSDTSRESLYQSRVEWRGALLNAMDSGIMLGQYPVINNNREVLHFEAPVRLNLNHQWRQASAFLPWISRLRLQDTLDLKVLDEALKIIRRHQQPLGINLSHESATNPNLVLAMQQRLSNYVDAATRLWIEVPESIARTDIQAFRYLCRALRPFGCRVGIEHVGAAFRQLGDLQDLGLSYIKLDATLTRNVSQKPEQQTILRGMATLCHSLAILAIAEGVEDEQDIDILFELGLDGATGPAVTAESGM</sequence>
<keyword evidence="9" id="KW-1185">Reference proteome</keyword>
<accession>A0A1M7MPJ0</accession>
<dbReference type="Gene3D" id="3.30.110.200">
    <property type="match status" value="1"/>
</dbReference>
<dbReference type="Proteomes" id="UP000321726">
    <property type="component" value="Unassembled WGS sequence"/>
</dbReference>
<evidence type="ECO:0000313" key="9">
    <source>
        <dbReference type="Proteomes" id="UP000321726"/>
    </source>
</evidence>
<dbReference type="EMBL" id="BJXU01000180">
    <property type="protein sequence ID" value="GEN25973.1"/>
    <property type="molecule type" value="Genomic_DNA"/>
</dbReference>
<feature type="transmembrane region" description="Helical" evidence="2">
    <location>
        <begin position="7"/>
        <end position="27"/>
    </location>
</feature>
<dbReference type="OrthoDB" id="5894408at2"/>
<dbReference type="SUPFAM" id="SSF141868">
    <property type="entry name" value="EAL domain-like"/>
    <property type="match status" value="1"/>
</dbReference>
<dbReference type="GO" id="GO:0016020">
    <property type="term" value="C:membrane"/>
    <property type="evidence" value="ECO:0007669"/>
    <property type="project" value="InterPro"/>
</dbReference>
<evidence type="ECO:0000256" key="2">
    <source>
        <dbReference type="SAM" id="Phobius"/>
    </source>
</evidence>
<feature type="domain" description="EAL" evidence="3">
    <location>
        <begin position="398"/>
        <end position="636"/>
    </location>
</feature>
<protein>
    <submittedName>
        <fullName evidence="6">Diguanylate phosphodiesterase</fullName>
    </submittedName>
    <submittedName>
        <fullName evidence="7">EAL domain, c-di-GMP-specific phosphodiesterase class I (Or its enzymatically inactive variant)</fullName>
    </submittedName>
</protein>
<dbReference type="InterPro" id="IPR032244">
    <property type="entry name" value="LapD_MoxY_N"/>
</dbReference>
<dbReference type="GO" id="GO:0071111">
    <property type="term" value="F:cyclic-guanylate-specific phosphodiesterase activity"/>
    <property type="evidence" value="ECO:0007669"/>
    <property type="project" value="InterPro"/>
</dbReference>
<dbReference type="InterPro" id="IPR035919">
    <property type="entry name" value="EAL_sf"/>
</dbReference>
<dbReference type="InterPro" id="IPR050706">
    <property type="entry name" value="Cyclic-di-GMP_PDE-like"/>
</dbReference>
<dbReference type="Gene3D" id="3.30.70.270">
    <property type="match status" value="1"/>
</dbReference>
<dbReference type="InterPro" id="IPR003660">
    <property type="entry name" value="HAMP_dom"/>
</dbReference>
<keyword evidence="2" id="KW-1133">Transmembrane helix</keyword>
<evidence type="ECO:0000259" key="5">
    <source>
        <dbReference type="PROSITE" id="PS50887"/>
    </source>
</evidence>
<keyword evidence="1" id="KW-0175">Coiled coil</keyword>
<dbReference type="InterPro" id="IPR000160">
    <property type="entry name" value="GGDEF_dom"/>
</dbReference>
<dbReference type="PANTHER" id="PTHR33121">
    <property type="entry name" value="CYCLIC DI-GMP PHOSPHODIESTERASE PDEF"/>
    <property type="match status" value="1"/>
</dbReference>
<dbReference type="Pfam" id="PF16448">
    <property type="entry name" value="LapD_MoxY_N"/>
    <property type="match status" value="1"/>
</dbReference>
<dbReference type="CDD" id="cd01948">
    <property type="entry name" value="EAL"/>
    <property type="match status" value="1"/>
</dbReference>
<keyword evidence="2" id="KW-0812">Transmembrane</keyword>
<dbReference type="EMBL" id="FRCA01000019">
    <property type="protein sequence ID" value="SHM92929.1"/>
    <property type="molecule type" value="Genomic_DNA"/>
</dbReference>
<feature type="coiled-coil region" evidence="1">
    <location>
        <begin position="202"/>
        <end position="233"/>
    </location>
</feature>
<evidence type="ECO:0000259" key="3">
    <source>
        <dbReference type="PROSITE" id="PS50883"/>
    </source>
</evidence>
<dbReference type="InterPro" id="IPR043128">
    <property type="entry name" value="Rev_trsase/Diguanyl_cyclase"/>
</dbReference>
<evidence type="ECO:0000259" key="4">
    <source>
        <dbReference type="PROSITE" id="PS50885"/>
    </source>
</evidence>
<name>A0A1M7MPJ0_9GAMM</name>
<dbReference type="GO" id="GO:0007165">
    <property type="term" value="P:signal transduction"/>
    <property type="evidence" value="ECO:0007669"/>
    <property type="project" value="InterPro"/>
</dbReference>
<evidence type="ECO:0000256" key="1">
    <source>
        <dbReference type="SAM" id="Coils"/>
    </source>
</evidence>
<dbReference type="InterPro" id="IPR001633">
    <property type="entry name" value="EAL_dom"/>
</dbReference>
<reference evidence="6 9" key="2">
    <citation type="submission" date="2019-07" db="EMBL/GenBank/DDBJ databases">
        <title>Whole genome shotgun sequence of Halomonas cupida NBRC 102219.</title>
        <authorList>
            <person name="Hosoyama A."/>
            <person name="Uohara A."/>
            <person name="Ohji S."/>
            <person name="Ichikawa N."/>
        </authorList>
    </citation>
    <scope>NUCLEOTIDE SEQUENCE [LARGE SCALE GENOMIC DNA]</scope>
    <source>
        <strain evidence="6 9">NBRC 102219</strain>
    </source>
</reference>
<feature type="domain" description="HAMP" evidence="4">
    <location>
        <begin position="170"/>
        <end position="228"/>
    </location>
</feature>